<proteinExistence type="predicted"/>
<name>A0A196SCT9_BLAHN</name>
<evidence type="ECO:0000256" key="1">
    <source>
        <dbReference type="ARBA" id="ARBA00023242"/>
    </source>
</evidence>
<keyword evidence="5" id="KW-1185">Reference proteome</keyword>
<gene>
    <name evidence="4" type="ORF">AV274_4499</name>
</gene>
<dbReference type="Pfam" id="PF24779">
    <property type="entry name" value="UTP23_sensor"/>
    <property type="match status" value="1"/>
</dbReference>
<dbReference type="Pfam" id="PF04900">
    <property type="entry name" value="Fcf1"/>
    <property type="match status" value="1"/>
</dbReference>
<organism evidence="4 5">
    <name type="scientific">Blastocystis sp. subtype 1 (strain ATCC 50177 / NandII)</name>
    <dbReference type="NCBI Taxonomy" id="478820"/>
    <lineage>
        <taxon>Eukaryota</taxon>
        <taxon>Sar</taxon>
        <taxon>Stramenopiles</taxon>
        <taxon>Bigyra</taxon>
        <taxon>Opalozoa</taxon>
        <taxon>Opalinata</taxon>
        <taxon>Blastocystidae</taxon>
        <taxon>Blastocystis</taxon>
    </lineage>
</organism>
<feature type="domain" description="UTP23 sensor motif region" evidence="3">
    <location>
        <begin position="182"/>
        <end position="194"/>
    </location>
</feature>
<dbReference type="InterPro" id="IPR057776">
    <property type="entry name" value="UTP23_sensor"/>
</dbReference>
<evidence type="ECO:0000256" key="2">
    <source>
        <dbReference type="SAM" id="MobiDB-lite"/>
    </source>
</evidence>
<feature type="region of interest" description="Disordered" evidence="2">
    <location>
        <begin position="162"/>
        <end position="229"/>
    </location>
</feature>
<dbReference type="PANTHER" id="PTHR12416">
    <property type="entry name" value="RRNA-PROCESSING PROTEIN UTP23 HOMOLOG"/>
    <property type="match status" value="1"/>
</dbReference>
<reference evidence="4 5" key="1">
    <citation type="submission" date="2016-05" db="EMBL/GenBank/DDBJ databases">
        <title>Nuclear genome of Blastocystis sp. subtype 1 NandII.</title>
        <authorList>
            <person name="Gentekaki E."/>
            <person name="Curtis B."/>
            <person name="Stairs C."/>
            <person name="Eme L."/>
            <person name="Herman E."/>
            <person name="Klimes V."/>
            <person name="Arias M.C."/>
            <person name="Elias M."/>
            <person name="Hilliou F."/>
            <person name="Klute M."/>
            <person name="Malik S.-B."/>
            <person name="Pightling A."/>
            <person name="Rachubinski R."/>
            <person name="Salas D."/>
            <person name="Schlacht A."/>
            <person name="Suga H."/>
            <person name="Archibald J."/>
            <person name="Ball S.G."/>
            <person name="Clark G."/>
            <person name="Dacks J."/>
            <person name="Van Der Giezen M."/>
            <person name="Tsaousis A."/>
            <person name="Roger A."/>
        </authorList>
    </citation>
    <scope>NUCLEOTIDE SEQUENCE [LARGE SCALE GENOMIC DNA]</scope>
    <source>
        <strain evidence="5">ATCC 50177 / NandII</strain>
    </source>
</reference>
<evidence type="ECO:0000313" key="5">
    <source>
        <dbReference type="Proteomes" id="UP000078348"/>
    </source>
</evidence>
<evidence type="ECO:0000259" key="3">
    <source>
        <dbReference type="Pfam" id="PF24779"/>
    </source>
</evidence>
<accession>A0A196SCT9</accession>
<comment type="caution">
    <text evidence="4">The sequence shown here is derived from an EMBL/GenBank/DDBJ whole genome shotgun (WGS) entry which is preliminary data.</text>
</comment>
<dbReference type="Gene3D" id="3.40.50.1010">
    <property type="entry name" value="5'-nuclease"/>
    <property type="match status" value="1"/>
</dbReference>
<dbReference type="Proteomes" id="UP000078348">
    <property type="component" value="Unassembled WGS sequence"/>
</dbReference>
<evidence type="ECO:0000313" key="4">
    <source>
        <dbReference type="EMBL" id="OAO13824.1"/>
    </source>
</evidence>
<dbReference type="AlphaFoldDB" id="A0A196SCT9"/>
<feature type="compositionally biased region" description="Basic residues" evidence="2">
    <location>
        <begin position="179"/>
        <end position="195"/>
    </location>
</feature>
<dbReference type="EMBL" id="LXWW01000320">
    <property type="protein sequence ID" value="OAO13824.1"/>
    <property type="molecule type" value="Genomic_DNA"/>
</dbReference>
<feature type="compositionally biased region" description="Basic and acidic residues" evidence="2">
    <location>
        <begin position="162"/>
        <end position="171"/>
    </location>
</feature>
<dbReference type="STRING" id="478820.A0A196SCT9"/>
<feature type="compositionally biased region" description="Basic residues" evidence="2">
    <location>
        <begin position="208"/>
        <end position="217"/>
    </location>
</feature>
<dbReference type="OrthoDB" id="25675at2759"/>
<dbReference type="GO" id="GO:0032040">
    <property type="term" value="C:small-subunit processome"/>
    <property type="evidence" value="ECO:0007669"/>
    <property type="project" value="InterPro"/>
</dbReference>
<keyword evidence="1" id="KW-0539">Nucleus</keyword>
<dbReference type="InterPro" id="IPR006984">
    <property type="entry name" value="Fcf1/UTP23"/>
</dbReference>
<sequence length="229" mass="26186">MAFLAAKVLLEESFIRYGLELNLPNSIDSLIRRAIQDDSAELVITDCIRKRFEEFKDKSARDFEFIETLRCVKCNHKEPLSSIKCVMDIAKNMNKSKDKYVVCSQKDLYRTDLRRLSGVPLIYFNRSVLTLDTPSKNSNHFVDASVANRLGVSDAERELLGMEKPKREEPAHNPFVDIHHHKKNPNPLSCKKKKNLPPPPSANADGKKKNRRSKKHRSSEVLALEVAKD</sequence>
<protein>
    <recommendedName>
        <fullName evidence="3">UTP23 sensor motif region domain-containing protein</fullName>
    </recommendedName>
</protein>